<proteinExistence type="predicted"/>
<dbReference type="Pfam" id="PF13186">
    <property type="entry name" value="SPASM"/>
    <property type="match status" value="1"/>
</dbReference>
<keyword evidence="4" id="KW-0479">Metal-binding</keyword>
<comment type="cofactor">
    <cofactor evidence="1">
        <name>[4Fe-4S] cluster</name>
        <dbReference type="ChEBI" id="CHEBI:49883"/>
    </cofactor>
</comment>
<dbReference type="PATRIC" id="fig|1685125.3.peg.756"/>
<dbReference type="NCBIfam" id="TIGR04085">
    <property type="entry name" value="rSAM_more_4Fe4S"/>
    <property type="match status" value="1"/>
</dbReference>
<dbReference type="EMBL" id="LFWV01000002">
    <property type="protein sequence ID" value="KON32415.1"/>
    <property type="molecule type" value="Genomic_DNA"/>
</dbReference>
<dbReference type="InterPro" id="IPR007197">
    <property type="entry name" value="rSAM"/>
</dbReference>
<evidence type="ECO:0000313" key="9">
    <source>
        <dbReference type="Proteomes" id="UP000054016"/>
    </source>
</evidence>
<protein>
    <recommendedName>
        <fullName evidence="7">Radical SAM core domain-containing protein</fullName>
    </recommendedName>
</protein>
<dbReference type="PANTHER" id="PTHR11228">
    <property type="entry name" value="RADICAL SAM DOMAIN PROTEIN"/>
    <property type="match status" value="1"/>
</dbReference>
<dbReference type="CDD" id="cd01335">
    <property type="entry name" value="Radical_SAM"/>
    <property type="match status" value="1"/>
</dbReference>
<dbReference type="InterPro" id="IPR013785">
    <property type="entry name" value="Aldolase_TIM"/>
</dbReference>
<dbReference type="Proteomes" id="UP000054016">
    <property type="component" value="Unassembled WGS sequence"/>
</dbReference>
<keyword evidence="3" id="KW-0949">S-adenosyl-L-methionine</keyword>
<dbReference type="Pfam" id="PF04055">
    <property type="entry name" value="Radical_SAM"/>
    <property type="match status" value="1"/>
</dbReference>
<keyword evidence="5" id="KW-0408">Iron</keyword>
<accession>A0A0M0BVM2</accession>
<comment type="caution">
    <text evidence="8">The sequence shown here is derived from an EMBL/GenBank/DDBJ whole genome shotgun (WGS) entry which is preliminary data.</text>
</comment>
<dbReference type="SFLD" id="SFLDG01067">
    <property type="entry name" value="SPASM/twitch_domain_containing"/>
    <property type="match status" value="1"/>
</dbReference>
<organism evidence="8 9">
    <name type="scientific">miscellaneous Crenarchaeota group-1 archaeon SG8-32-3</name>
    <dbReference type="NCBI Taxonomy" id="1685125"/>
    <lineage>
        <taxon>Archaea</taxon>
        <taxon>Candidatus Bathyarchaeota</taxon>
        <taxon>MCG-1</taxon>
    </lineage>
</organism>
<evidence type="ECO:0000256" key="5">
    <source>
        <dbReference type="ARBA" id="ARBA00023004"/>
    </source>
</evidence>
<dbReference type="SMART" id="SM00729">
    <property type="entry name" value="Elp3"/>
    <property type="match status" value="1"/>
</dbReference>
<dbReference type="CDD" id="cd21123">
    <property type="entry name" value="SPASM_MftC-like"/>
    <property type="match status" value="1"/>
</dbReference>
<dbReference type="SUPFAM" id="SSF102114">
    <property type="entry name" value="Radical SAM enzymes"/>
    <property type="match status" value="1"/>
</dbReference>
<feature type="domain" description="Radical SAM core" evidence="7">
    <location>
        <begin position="112"/>
        <end position="329"/>
    </location>
</feature>
<evidence type="ECO:0000256" key="2">
    <source>
        <dbReference type="ARBA" id="ARBA00022485"/>
    </source>
</evidence>
<evidence type="ECO:0000256" key="1">
    <source>
        <dbReference type="ARBA" id="ARBA00001966"/>
    </source>
</evidence>
<evidence type="ECO:0000256" key="3">
    <source>
        <dbReference type="ARBA" id="ARBA00022691"/>
    </source>
</evidence>
<dbReference type="InterPro" id="IPR034391">
    <property type="entry name" value="AdoMet-like_SPASM_containing"/>
</dbReference>
<dbReference type="InterPro" id="IPR023885">
    <property type="entry name" value="4Fe4S-binding_SPASM_dom"/>
</dbReference>
<dbReference type="Gene3D" id="3.20.20.70">
    <property type="entry name" value="Aldolase class I"/>
    <property type="match status" value="1"/>
</dbReference>
<evidence type="ECO:0000256" key="6">
    <source>
        <dbReference type="ARBA" id="ARBA00023014"/>
    </source>
</evidence>
<evidence type="ECO:0000313" key="8">
    <source>
        <dbReference type="EMBL" id="KON32415.1"/>
    </source>
</evidence>
<dbReference type="GO" id="GO:0003824">
    <property type="term" value="F:catalytic activity"/>
    <property type="evidence" value="ECO:0007669"/>
    <property type="project" value="InterPro"/>
</dbReference>
<dbReference type="SFLD" id="SFLDG01386">
    <property type="entry name" value="main_SPASM_domain-containing"/>
    <property type="match status" value="1"/>
</dbReference>
<dbReference type="GO" id="GO:0051536">
    <property type="term" value="F:iron-sulfur cluster binding"/>
    <property type="evidence" value="ECO:0007669"/>
    <property type="project" value="UniProtKB-KW"/>
</dbReference>
<keyword evidence="2" id="KW-0004">4Fe-4S</keyword>
<evidence type="ECO:0000259" key="7">
    <source>
        <dbReference type="PROSITE" id="PS51918"/>
    </source>
</evidence>
<keyword evidence="6" id="KW-0411">Iron-sulfur</keyword>
<reference evidence="9" key="1">
    <citation type="submission" date="2015-06" db="EMBL/GenBank/DDBJ databases">
        <title>New insights into the roles of widespread benthic archaea in carbon and nitrogen cycling.</title>
        <authorList>
            <person name="Lazar C.S."/>
            <person name="Baker B.J."/>
            <person name="Seitz K.W."/>
            <person name="Hyde A.S."/>
            <person name="Dick G.J."/>
            <person name="Hinrichs K.-U."/>
            <person name="Teske A.P."/>
        </authorList>
    </citation>
    <scope>NUCLEOTIDE SEQUENCE [LARGE SCALE GENOMIC DNA]</scope>
</reference>
<dbReference type="InterPro" id="IPR006638">
    <property type="entry name" value="Elp3/MiaA/NifB-like_rSAM"/>
</dbReference>
<dbReference type="GO" id="GO:0006783">
    <property type="term" value="P:heme biosynthetic process"/>
    <property type="evidence" value="ECO:0007669"/>
    <property type="project" value="TreeGrafter"/>
</dbReference>
<name>A0A0M0BVM2_9ARCH</name>
<dbReference type="InterPro" id="IPR058240">
    <property type="entry name" value="rSAM_sf"/>
</dbReference>
<evidence type="ECO:0000256" key="4">
    <source>
        <dbReference type="ARBA" id="ARBA00022723"/>
    </source>
</evidence>
<dbReference type="SFLD" id="SFLDG01387">
    <property type="entry name" value="BtrN-like_SPASM_domain_contain"/>
    <property type="match status" value="1"/>
</dbReference>
<dbReference type="InterPro" id="IPR050377">
    <property type="entry name" value="Radical_SAM_PqqE_MftC-like"/>
</dbReference>
<dbReference type="SFLD" id="SFLDS00029">
    <property type="entry name" value="Radical_SAM"/>
    <property type="match status" value="1"/>
</dbReference>
<dbReference type="AlphaFoldDB" id="A0A0M0BVM2"/>
<gene>
    <name evidence="8" type="ORF">AC478_00240</name>
</gene>
<dbReference type="GO" id="GO:0046872">
    <property type="term" value="F:metal ion binding"/>
    <property type="evidence" value="ECO:0007669"/>
    <property type="project" value="UniProtKB-KW"/>
</dbReference>
<sequence length="470" mass="51974">MSLLRHDSFWNAVISLPTTKKMLKLSLKKCSACSRTILEAALDDYVGKTDKKCKCGGFYSKIIGFWIEFLRRSLLLKREKVEKLLADPYARRAIINLTKSFGYFGIQKPLSIYAPFLVVWDFTHKCNLSCKHCYSNSGATHETELTTEEALEVVDQLADFGVIAVAFSGGEPLSRKDFFKVASHAAKRGLYVSVATNGTLLTKENVRKLKQAKINYVEVSIDGATAKTHDTFRGVPSAFDRAVAGLKNCVEADLCACIATTATKSNIDEMPEILDLAEEIGAERFTYFNFIPTGRGKEHYDQDLSPEEREKLMLYLLDRMSKGYKVTILTTAPQLARVALQCQGPGDEATMSMAHMQTVKVSKKAVPLADFIGGCGAGRLYCSLSPQGDVHPCVFLPINVGNLKKEDFGDVWLNSKLFNALRNRDNLKGACGKCDFKYICGGCRARANSYKNDIMASDVGCILAKEEKGD</sequence>
<dbReference type="PROSITE" id="PS51918">
    <property type="entry name" value="RADICAL_SAM"/>
    <property type="match status" value="1"/>
</dbReference>
<dbReference type="PANTHER" id="PTHR11228:SF7">
    <property type="entry name" value="PQQA PEPTIDE CYCLASE"/>
    <property type="match status" value="1"/>
</dbReference>